<keyword evidence="1" id="KW-0472">Membrane</keyword>
<evidence type="ECO:0008006" key="4">
    <source>
        <dbReference type="Google" id="ProtNLM"/>
    </source>
</evidence>
<accession>A0A5R8K7J8</accession>
<dbReference type="EMBL" id="VAUV01000027">
    <property type="protein sequence ID" value="TLD68324.1"/>
    <property type="molecule type" value="Genomic_DNA"/>
</dbReference>
<evidence type="ECO:0000313" key="2">
    <source>
        <dbReference type="EMBL" id="TLD68324.1"/>
    </source>
</evidence>
<evidence type="ECO:0000313" key="3">
    <source>
        <dbReference type="Proteomes" id="UP000306196"/>
    </source>
</evidence>
<keyword evidence="3" id="KW-1185">Reference proteome</keyword>
<reference evidence="2 3" key="1">
    <citation type="submission" date="2019-05" db="EMBL/GenBank/DDBJ databases">
        <title>Verrucobacter flavum gen. nov., sp. nov. a new member of the family Verrucomicrobiaceae.</title>
        <authorList>
            <person name="Szuroczki S."/>
            <person name="Abbaszade G."/>
            <person name="Szabo A."/>
            <person name="Felfoldi T."/>
            <person name="Schumann P."/>
            <person name="Boka K."/>
            <person name="Keki Z."/>
            <person name="Toumi M."/>
            <person name="Toth E."/>
        </authorList>
    </citation>
    <scope>NUCLEOTIDE SEQUENCE [LARGE SCALE GENOMIC DNA]</scope>
    <source>
        <strain evidence="2 3">MG-N-17</strain>
    </source>
</reference>
<dbReference type="OrthoDB" id="9891216at2"/>
<keyword evidence="1" id="KW-1133">Transmembrane helix</keyword>
<dbReference type="RefSeq" id="WP_138088716.1">
    <property type="nucleotide sequence ID" value="NZ_VAUV01000027.1"/>
</dbReference>
<name>A0A5R8K7J8_9BACT</name>
<dbReference type="Proteomes" id="UP000306196">
    <property type="component" value="Unassembled WGS sequence"/>
</dbReference>
<sequence>MLLAAGIQWAPHPHPNMPADMPVPENVAFDMSLVPYITMGGFVLSALALLFLVRRYLLVKKILTHGETVKGMVESLDVHLRENESDTDTPSTTTYSRSYYVRLSYSWRGADQKIKLKIPNSGFVFGLVKGRETDLMILESKPKKPLIKSVYCGKI</sequence>
<feature type="transmembrane region" description="Helical" evidence="1">
    <location>
        <begin position="33"/>
        <end position="53"/>
    </location>
</feature>
<keyword evidence="1" id="KW-0812">Transmembrane</keyword>
<dbReference type="AlphaFoldDB" id="A0A5R8K7J8"/>
<protein>
    <recommendedName>
        <fullName evidence="4">DUF3592 domain-containing protein</fullName>
    </recommendedName>
</protein>
<evidence type="ECO:0000256" key="1">
    <source>
        <dbReference type="SAM" id="Phobius"/>
    </source>
</evidence>
<organism evidence="2 3">
    <name type="scientific">Phragmitibacter flavus</name>
    <dbReference type="NCBI Taxonomy" id="2576071"/>
    <lineage>
        <taxon>Bacteria</taxon>
        <taxon>Pseudomonadati</taxon>
        <taxon>Verrucomicrobiota</taxon>
        <taxon>Verrucomicrobiia</taxon>
        <taxon>Verrucomicrobiales</taxon>
        <taxon>Verrucomicrobiaceae</taxon>
        <taxon>Phragmitibacter</taxon>
    </lineage>
</organism>
<proteinExistence type="predicted"/>
<comment type="caution">
    <text evidence="2">The sequence shown here is derived from an EMBL/GenBank/DDBJ whole genome shotgun (WGS) entry which is preliminary data.</text>
</comment>
<gene>
    <name evidence="2" type="ORF">FEM03_23260</name>
</gene>